<comment type="caution">
    <text evidence="12">The sequence shown here is derived from an EMBL/GenBank/DDBJ whole genome shotgun (WGS) entry which is preliminary data.</text>
</comment>
<reference evidence="12" key="1">
    <citation type="submission" date="2019-02" db="EMBL/GenBank/DDBJ databases">
        <authorList>
            <person name="Li S.-H."/>
        </authorList>
    </citation>
    <scope>NUCLEOTIDE SEQUENCE</scope>
    <source>
        <strain evidence="12">IMCC14734</strain>
    </source>
</reference>
<dbReference type="PIRSF" id="PIRSF001549">
    <property type="entry name" value="His-tRNA_synth"/>
    <property type="match status" value="1"/>
</dbReference>
<proteinExistence type="inferred from homology"/>
<dbReference type="SUPFAM" id="SSF52954">
    <property type="entry name" value="Class II aaRS ABD-related"/>
    <property type="match status" value="1"/>
</dbReference>
<accession>A0ABT3THI7</accession>
<dbReference type="PROSITE" id="PS50862">
    <property type="entry name" value="AA_TRNA_LIGASE_II"/>
    <property type="match status" value="1"/>
</dbReference>
<comment type="subcellular location">
    <subcellularLocation>
        <location evidence="10">Cytoplasm</location>
    </subcellularLocation>
</comment>
<evidence type="ECO:0000256" key="5">
    <source>
        <dbReference type="ARBA" id="ARBA00022741"/>
    </source>
</evidence>
<dbReference type="SUPFAM" id="SSF55681">
    <property type="entry name" value="Class II aaRS and biotin synthetases"/>
    <property type="match status" value="1"/>
</dbReference>
<evidence type="ECO:0000256" key="10">
    <source>
        <dbReference type="HAMAP-Rule" id="MF_00127"/>
    </source>
</evidence>
<dbReference type="EMBL" id="SHNN01000002">
    <property type="protein sequence ID" value="MCX2981741.1"/>
    <property type="molecule type" value="Genomic_DNA"/>
</dbReference>
<comment type="subunit">
    <text evidence="2 10">Homodimer.</text>
</comment>
<dbReference type="InterPro" id="IPR036621">
    <property type="entry name" value="Anticodon-bd_dom_sf"/>
</dbReference>
<dbReference type="InterPro" id="IPR006195">
    <property type="entry name" value="aa-tRNA-synth_II"/>
</dbReference>
<evidence type="ECO:0000256" key="1">
    <source>
        <dbReference type="ARBA" id="ARBA00008226"/>
    </source>
</evidence>
<evidence type="ECO:0000256" key="9">
    <source>
        <dbReference type="ARBA" id="ARBA00047639"/>
    </source>
</evidence>
<keyword evidence="5 10" id="KW-0547">Nucleotide-binding</keyword>
<evidence type="ECO:0000313" key="12">
    <source>
        <dbReference type="EMBL" id="MCX2981741.1"/>
    </source>
</evidence>
<dbReference type="HAMAP" id="MF_00127">
    <property type="entry name" value="His_tRNA_synth"/>
    <property type="match status" value="1"/>
</dbReference>
<dbReference type="RefSeq" id="WP_279245738.1">
    <property type="nucleotide sequence ID" value="NZ_SHNN01000002.1"/>
</dbReference>
<keyword evidence="4 10" id="KW-0436">Ligase</keyword>
<dbReference type="InterPro" id="IPR041715">
    <property type="entry name" value="HisRS-like_core"/>
</dbReference>
<organism evidence="12 13">
    <name type="scientific">Candidatus Litorirhabdus singularis</name>
    <dbReference type="NCBI Taxonomy" id="2518993"/>
    <lineage>
        <taxon>Bacteria</taxon>
        <taxon>Pseudomonadati</taxon>
        <taxon>Pseudomonadota</taxon>
        <taxon>Gammaproteobacteria</taxon>
        <taxon>Cellvibrionales</taxon>
        <taxon>Halieaceae</taxon>
        <taxon>Candidatus Litorirhabdus</taxon>
    </lineage>
</organism>
<dbReference type="Pfam" id="PF13393">
    <property type="entry name" value="tRNA-synt_His"/>
    <property type="match status" value="1"/>
</dbReference>
<evidence type="ECO:0000256" key="2">
    <source>
        <dbReference type="ARBA" id="ARBA00011738"/>
    </source>
</evidence>
<evidence type="ECO:0000256" key="3">
    <source>
        <dbReference type="ARBA" id="ARBA00022490"/>
    </source>
</evidence>
<evidence type="ECO:0000256" key="8">
    <source>
        <dbReference type="ARBA" id="ARBA00023146"/>
    </source>
</evidence>
<keyword evidence="3 10" id="KW-0963">Cytoplasm</keyword>
<evidence type="ECO:0000313" key="13">
    <source>
        <dbReference type="Proteomes" id="UP001143362"/>
    </source>
</evidence>
<keyword evidence="7 10" id="KW-0648">Protein biosynthesis</keyword>
<dbReference type="InterPro" id="IPR045864">
    <property type="entry name" value="aa-tRNA-synth_II/BPL/LPL"/>
</dbReference>
<sequence length="427" mass="47475">MKNVRSVRGMNDILPQETPLWQYLEWQVAAVVSSYGYQEIRLPLVEFTDLFHRGIGEVTDIVEKEMYTFPDRNDESLTLRPEGTAGCVRSVCQHNLAASTTKLWYAGPMFRYERPQKGRQRQFHQIGVESFGVASPDMDAELVCMSARLWESLGLTDQVHLQLNSIGDSGSRQRYREALVAYLNDYVDELDEDSQRRLQTNPMRILDSKNQQTQALLDGAPDLRDYLDPESEAHFSRLQEFLTAAGIAFTVNTRLVRGLDYYNRTVFEWVTDALGAQGTICAGGRYDGLVEQLGGKPVPAAGFAMGMERLVLMLQGLGKVSENPAADIYFVAAGADAEVAALRLAESLRTADSKYHIHCNSGGGSFKSQLKKADRSGARLAVILGDNEVEQNTVGLKQMRSAAGDGQQEVISQQALASRIDELLREH</sequence>
<dbReference type="EC" id="6.1.1.21" evidence="10"/>
<dbReference type="InterPro" id="IPR004154">
    <property type="entry name" value="Anticodon-bd"/>
</dbReference>
<keyword evidence="6 10" id="KW-0067">ATP-binding</keyword>
<dbReference type="GO" id="GO:0004821">
    <property type="term" value="F:histidine-tRNA ligase activity"/>
    <property type="evidence" value="ECO:0007669"/>
    <property type="project" value="UniProtKB-EC"/>
</dbReference>
<evidence type="ECO:0000256" key="7">
    <source>
        <dbReference type="ARBA" id="ARBA00022917"/>
    </source>
</evidence>
<dbReference type="InterPro" id="IPR004516">
    <property type="entry name" value="HisRS/HisZ"/>
</dbReference>
<dbReference type="NCBIfam" id="TIGR00442">
    <property type="entry name" value="hisS"/>
    <property type="match status" value="1"/>
</dbReference>
<dbReference type="Proteomes" id="UP001143362">
    <property type="component" value="Unassembled WGS sequence"/>
</dbReference>
<dbReference type="CDD" id="cd00773">
    <property type="entry name" value="HisRS-like_core"/>
    <property type="match status" value="1"/>
</dbReference>
<dbReference type="InterPro" id="IPR015807">
    <property type="entry name" value="His-tRNA-ligase"/>
</dbReference>
<feature type="domain" description="Aminoacyl-transfer RNA synthetases class-II family profile" evidence="11">
    <location>
        <begin position="1"/>
        <end position="324"/>
    </location>
</feature>
<name>A0ABT3THI7_9GAMM</name>
<gene>
    <name evidence="10" type="primary">hisS</name>
    <name evidence="12" type="ORF">EYC98_12815</name>
</gene>
<dbReference type="PANTHER" id="PTHR43707">
    <property type="entry name" value="HISTIDYL-TRNA SYNTHETASE"/>
    <property type="match status" value="1"/>
</dbReference>
<dbReference type="Pfam" id="PF03129">
    <property type="entry name" value="HGTP_anticodon"/>
    <property type="match status" value="1"/>
</dbReference>
<dbReference type="Gene3D" id="3.30.930.10">
    <property type="entry name" value="Bira Bifunctional Protein, Domain 2"/>
    <property type="match status" value="1"/>
</dbReference>
<keyword evidence="8 10" id="KW-0030">Aminoacyl-tRNA synthetase</keyword>
<dbReference type="Gene3D" id="3.40.50.800">
    <property type="entry name" value="Anticodon-binding domain"/>
    <property type="match status" value="1"/>
</dbReference>
<evidence type="ECO:0000256" key="4">
    <source>
        <dbReference type="ARBA" id="ARBA00022598"/>
    </source>
</evidence>
<evidence type="ECO:0000259" key="11">
    <source>
        <dbReference type="PROSITE" id="PS50862"/>
    </source>
</evidence>
<comment type="similarity">
    <text evidence="1 10">Belongs to the class-II aminoacyl-tRNA synthetase family.</text>
</comment>
<keyword evidence="13" id="KW-1185">Reference proteome</keyword>
<evidence type="ECO:0000256" key="6">
    <source>
        <dbReference type="ARBA" id="ARBA00022840"/>
    </source>
</evidence>
<comment type="catalytic activity">
    <reaction evidence="9 10">
        <text>tRNA(His) + L-histidine + ATP = L-histidyl-tRNA(His) + AMP + diphosphate + H(+)</text>
        <dbReference type="Rhea" id="RHEA:17313"/>
        <dbReference type="Rhea" id="RHEA-COMP:9665"/>
        <dbReference type="Rhea" id="RHEA-COMP:9689"/>
        <dbReference type="ChEBI" id="CHEBI:15378"/>
        <dbReference type="ChEBI" id="CHEBI:30616"/>
        <dbReference type="ChEBI" id="CHEBI:33019"/>
        <dbReference type="ChEBI" id="CHEBI:57595"/>
        <dbReference type="ChEBI" id="CHEBI:78442"/>
        <dbReference type="ChEBI" id="CHEBI:78527"/>
        <dbReference type="ChEBI" id="CHEBI:456215"/>
        <dbReference type="EC" id="6.1.1.21"/>
    </reaction>
</comment>
<dbReference type="PANTHER" id="PTHR43707:SF1">
    <property type="entry name" value="HISTIDINE--TRNA LIGASE, MITOCHONDRIAL-RELATED"/>
    <property type="match status" value="1"/>
</dbReference>
<protein>
    <recommendedName>
        <fullName evidence="10">Histidine--tRNA ligase</fullName>
        <ecNumber evidence="10">6.1.1.21</ecNumber>
    </recommendedName>
    <alternativeName>
        <fullName evidence="10">Histidyl-tRNA synthetase</fullName>
        <shortName evidence="10">HisRS</shortName>
    </alternativeName>
</protein>